<dbReference type="SUPFAM" id="SSF56954">
    <property type="entry name" value="Outer membrane efflux proteins (OEP)"/>
    <property type="match status" value="1"/>
</dbReference>
<keyword evidence="2" id="KW-1185">Reference proteome</keyword>
<reference evidence="1 2" key="1">
    <citation type="journal article" date="2014" name="Genome Announc.">
        <title>Draft Genome Sequence of Cytophaga fermentans JCM 21142T, a Facultative Anaerobe Isolated from Marine Mud.</title>
        <authorList>
            <person name="Starns D."/>
            <person name="Oshima K."/>
            <person name="Suda W."/>
            <person name="Iino T."/>
            <person name="Yuki M."/>
            <person name="Inoue J."/>
            <person name="Kitamura K."/>
            <person name="Iida T."/>
            <person name="Darby A."/>
            <person name="Hattori M."/>
            <person name="Ohkuma M."/>
        </authorList>
    </citation>
    <scope>NUCLEOTIDE SEQUENCE [LARGE SCALE GENOMIC DNA]</scope>
    <source>
        <strain evidence="1 2">JCM 21142</strain>
    </source>
</reference>
<proteinExistence type="predicted"/>
<accession>W7YD71</accession>
<name>W7YD71_9BACT</name>
<evidence type="ECO:0008006" key="3">
    <source>
        <dbReference type="Google" id="ProtNLM"/>
    </source>
</evidence>
<dbReference type="EMBL" id="BAMD01000009">
    <property type="protein sequence ID" value="GAF02426.1"/>
    <property type="molecule type" value="Genomic_DNA"/>
</dbReference>
<protein>
    <recommendedName>
        <fullName evidence="3">TolC family protein</fullName>
    </recommendedName>
</protein>
<evidence type="ECO:0000313" key="2">
    <source>
        <dbReference type="Proteomes" id="UP000019402"/>
    </source>
</evidence>
<dbReference type="OrthoDB" id="367883at2"/>
<sequence length="75" mass="8131">MTSNIKLLLILWIAGISLEGSAQSDTLKVSLRQAMAYATEFGYQSINAQHDIEIAQKKVNETISIGLPQITASVP</sequence>
<dbReference type="AlphaFoldDB" id="W7YD71"/>
<gene>
    <name evidence="1" type="ORF">JCM21142_31060</name>
</gene>
<dbReference type="Proteomes" id="UP000019402">
    <property type="component" value="Unassembled WGS sequence"/>
</dbReference>
<organism evidence="1 2">
    <name type="scientific">Saccharicrinis fermentans DSM 9555 = JCM 21142</name>
    <dbReference type="NCBI Taxonomy" id="869213"/>
    <lineage>
        <taxon>Bacteria</taxon>
        <taxon>Pseudomonadati</taxon>
        <taxon>Bacteroidota</taxon>
        <taxon>Bacteroidia</taxon>
        <taxon>Marinilabiliales</taxon>
        <taxon>Marinilabiliaceae</taxon>
        <taxon>Saccharicrinis</taxon>
    </lineage>
</organism>
<comment type="caution">
    <text evidence="1">The sequence shown here is derived from an EMBL/GenBank/DDBJ whole genome shotgun (WGS) entry which is preliminary data.</text>
</comment>
<evidence type="ECO:0000313" key="1">
    <source>
        <dbReference type="EMBL" id="GAF02426.1"/>
    </source>
</evidence>
<dbReference type="RefSeq" id="WP_044212321.1">
    <property type="nucleotide sequence ID" value="NZ_BAMD01000009.1"/>
</dbReference>